<comment type="caution">
    <text evidence="6">The sequence shown here is derived from an EMBL/GenBank/DDBJ whole genome shotgun (WGS) entry which is preliminary data.</text>
</comment>
<keyword evidence="4" id="KW-0804">Transcription</keyword>
<keyword evidence="3" id="KW-0238">DNA-binding</keyword>
<dbReference type="SUPFAM" id="SSF53850">
    <property type="entry name" value="Periplasmic binding protein-like II"/>
    <property type="match status" value="1"/>
</dbReference>
<dbReference type="InterPro" id="IPR005119">
    <property type="entry name" value="LysR_subst-bd"/>
</dbReference>
<dbReference type="InterPro" id="IPR036390">
    <property type="entry name" value="WH_DNA-bd_sf"/>
</dbReference>
<dbReference type="EMBL" id="JAGQDG010000004">
    <property type="protein sequence ID" value="MBQ0935833.1"/>
    <property type="molecule type" value="Genomic_DNA"/>
</dbReference>
<dbReference type="SUPFAM" id="SSF46785">
    <property type="entry name" value="Winged helix' DNA-binding domain"/>
    <property type="match status" value="1"/>
</dbReference>
<dbReference type="InterPro" id="IPR000847">
    <property type="entry name" value="LysR_HTH_N"/>
</dbReference>
<dbReference type="Gene3D" id="3.40.190.290">
    <property type="match status" value="1"/>
</dbReference>
<sequence>MRHDLTTLNLVLAIAESRSITRAAEREHLALAAASKRLSDLETRLGVKLFERRARGVEPTEAGRALVRHIRSLHASLHALESEVMEFSRGIKGHLRIAANAGAIAECLPGDLAAFARAHPQIRISLEDLTSAEVQTAVAEGRADVGVFAPPLHDKHLLTWPYRAGRLVALVPKGHVLARSFQGTAGVSFEALLDFDMVGLHIGASVHELMLQRALERGRTLNARLQVRGFDAIAQLVGAGLGVAVLPEAVARRFASLFAIDVLPLDEPWASRRYLIAARDVAQGEGAAARAEAERALQQLSLPAVVQRFVEALLSAGSTQAS</sequence>
<dbReference type="InterPro" id="IPR050950">
    <property type="entry name" value="HTH-type_LysR_regulators"/>
</dbReference>
<organism evidence="6 7">
    <name type="scientific">Ideonella paludis</name>
    <dbReference type="NCBI Taxonomy" id="1233411"/>
    <lineage>
        <taxon>Bacteria</taxon>
        <taxon>Pseudomonadati</taxon>
        <taxon>Pseudomonadota</taxon>
        <taxon>Betaproteobacteria</taxon>
        <taxon>Burkholderiales</taxon>
        <taxon>Sphaerotilaceae</taxon>
        <taxon>Ideonella</taxon>
    </lineage>
</organism>
<dbReference type="Proteomes" id="UP000672097">
    <property type="component" value="Unassembled WGS sequence"/>
</dbReference>
<evidence type="ECO:0000256" key="1">
    <source>
        <dbReference type="ARBA" id="ARBA00009437"/>
    </source>
</evidence>
<name>A0ABS5DXE6_9BURK</name>
<evidence type="ECO:0000313" key="7">
    <source>
        <dbReference type="Proteomes" id="UP000672097"/>
    </source>
</evidence>
<dbReference type="Pfam" id="PF00126">
    <property type="entry name" value="HTH_1"/>
    <property type="match status" value="1"/>
</dbReference>
<keyword evidence="2" id="KW-0805">Transcription regulation</keyword>
<dbReference type="InterPro" id="IPR036388">
    <property type="entry name" value="WH-like_DNA-bd_sf"/>
</dbReference>
<evidence type="ECO:0000256" key="2">
    <source>
        <dbReference type="ARBA" id="ARBA00023015"/>
    </source>
</evidence>
<dbReference type="PANTHER" id="PTHR30419:SF2">
    <property type="entry name" value="LYSR FAMILY TRANSCRIPTIONAL REGULATOR"/>
    <property type="match status" value="1"/>
</dbReference>
<dbReference type="PROSITE" id="PS50931">
    <property type="entry name" value="HTH_LYSR"/>
    <property type="match status" value="1"/>
</dbReference>
<protein>
    <submittedName>
        <fullName evidence="6">LysR family transcriptional regulator</fullName>
    </submittedName>
</protein>
<dbReference type="RefSeq" id="WP_210809142.1">
    <property type="nucleotide sequence ID" value="NZ_JAGQDG010000004.1"/>
</dbReference>
<evidence type="ECO:0000313" key="6">
    <source>
        <dbReference type="EMBL" id="MBQ0935833.1"/>
    </source>
</evidence>
<accession>A0ABS5DXE6</accession>
<dbReference type="PANTHER" id="PTHR30419">
    <property type="entry name" value="HTH-TYPE TRANSCRIPTIONAL REGULATOR YBHD"/>
    <property type="match status" value="1"/>
</dbReference>
<proteinExistence type="inferred from homology"/>
<comment type="similarity">
    <text evidence="1">Belongs to the LysR transcriptional regulatory family.</text>
</comment>
<dbReference type="Gene3D" id="1.10.10.10">
    <property type="entry name" value="Winged helix-like DNA-binding domain superfamily/Winged helix DNA-binding domain"/>
    <property type="match status" value="1"/>
</dbReference>
<keyword evidence="7" id="KW-1185">Reference proteome</keyword>
<dbReference type="Pfam" id="PF03466">
    <property type="entry name" value="LysR_substrate"/>
    <property type="match status" value="1"/>
</dbReference>
<evidence type="ECO:0000256" key="3">
    <source>
        <dbReference type="ARBA" id="ARBA00023125"/>
    </source>
</evidence>
<gene>
    <name evidence="6" type="ORF">KAK11_10900</name>
</gene>
<reference evidence="6 7" key="1">
    <citation type="submission" date="2021-04" db="EMBL/GenBank/DDBJ databases">
        <title>The genome sequence of type strain Ideonella paludis KCTC 32238.</title>
        <authorList>
            <person name="Liu Y."/>
        </authorList>
    </citation>
    <scope>NUCLEOTIDE SEQUENCE [LARGE SCALE GENOMIC DNA]</scope>
    <source>
        <strain evidence="6 7">KCTC 32238</strain>
    </source>
</reference>
<feature type="domain" description="HTH lysR-type" evidence="5">
    <location>
        <begin position="3"/>
        <end position="60"/>
    </location>
</feature>
<evidence type="ECO:0000259" key="5">
    <source>
        <dbReference type="PROSITE" id="PS50931"/>
    </source>
</evidence>
<evidence type="ECO:0000256" key="4">
    <source>
        <dbReference type="ARBA" id="ARBA00023163"/>
    </source>
</evidence>